<protein>
    <submittedName>
        <fullName evidence="2">RNB domain</fullName>
    </submittedName>
</protein>
<reference evidence="2" key="1">
    <citation type="submission" date="2019-09" db="EMBL/GenBank/DDBJ databases">
        <authorList>
            <person name="Needham M D."/>
        </authorList>
    </citation>
    <scope>NUCLEOTIDE SEQUENCE</scope>
</reference>
<dbReference type="GO" id="GO:0006402">
    <property type="term" value="P:mRNA catabolic process"/>
    <property type="evidence" value="ECO:0007669"/>
    <property type="project" value="TreeGrafter"/>
</dbReference>
<dbReference type="PROSITE" id="PS01175">
    <property type="entry name" value="RIBONUCLEASE_II"/>
    <property type="match status" value="1"/>
</dbReference>
<dbReference type="InterPro" id="IPR050180">
    <property type="entry name" value="RNR_Ribonuclease"/>
</dbReference>
<dbReference type="Pfam" id="PF17849">
    <property type="entry name" value="OB_Dis3"/>
    <property type="match status" value="1"/>
</dbReference>
<gene>
    <name evidence="2" type="ORF">CPAV1605_1325</name>
</gene>
<dbReference type="InterPro" id="IPR022966">
    <property type="entry name" value="RNase_II/R_CS"/>
</dbReference>
<evidence type="ECO:0000313" key="2">
    <source>
        <dbReference type="EMBL" id="VVU95573.1"/>
    </source>
</evidence>
<dbReference type="InterPro" id="IPR001900">
    <property type="entry name" value="RNase_II/R"/>
</dbReference>
<evidence type="ECO:0000259" key="1">
    <source>
        <dbReference type="SMART" id="SM00955"/>
    </source>
</evidence>
<dbReference type="AlphaFoldDB" id="A0A5E8CJI2"/>
<organism evidence="2">
    <name type="scientific">seawater metagenome</name>
    <dbReference type="NCBI Taxonomy" id="1561972"/>
    <lineage>
        <taxon>unclassified sequences</taxon>
        <taxon>metagenomes</taxon>
        <taxon>ecological metagenomes</taxon>
    </lineage>
</organism>
<accession>A0A5E8CJI2</accession>
<proteinExistence type="predicted"/>
<dbReference type="EMBL" id="CABVLZ010000005">
    <property type="protein sequence ID" value="VVU95573.1"/>
    <property type="molecule type" value="Genomic_DNA"/>
</dbReference>
<name>A0A5E8CJI2_9ZZZZ</name>
<dbReference type="GO" id="GO:0004540">
    <property type="term" value="F:RNA nuclease activity"/>
    <property type="evidence" value="ECO:0007669"/>
    <property type="project" value="InterPro"/>
</dbReference>
<dbReference type="Pfam" id="PF00773">
    <property type="entry name" value="RNB"/>
    <property type="match status" value="1"/>
</dbReference>
<dbReference type="SMART" id="SM00955">
    <property type="entry name" value="RNB"/>
    <property type="match status" value="1"/>
</dbReference>
<dbReference type="InterPro" id="IPR012340">
    <property type="entry name" value="NA-bd_OB-fold"/>
</dbReference>
<dbReference type="GO" id="GO:0003723">
    <property type="term" value="F:RNA binding"/>
    <property type="evidence" value="ECO:0007669"/>
    <property type="project" value="InterPro"/>
</dbReference>
<sequence>MIGSINIEKPNYNKISLENSELKCDLSSITEPRFFHEDKISWKDDQYTIIESPIKSKQKKIAGILLIKSLVKYGTNKRKIPYYLFKPLDWRYPSFIVASKYSKRENIYVEIEYHDWQRKIPYGNIVKILGPVGDYNSDIEGILSKYNLNQPVNDKRWIKELKITEFEDNLKQYRKRFDNITFSIDPSGCKDIDDALHIADIDSNQIEVGVHIADVSAFVKPESVIDKIARERLSSVYCPHKVITMLPPLLSYDMCSLLENQSRLTMSLVMRFDKEGHLLNYQIHPGMIICQKNFSYQEVDDLLKLDPISDIDKKLHQLFDFTKNLCDDKELLLLNSHTMVEKYMILANELVCKSLIEDQNLEENNILIRTHCKNNEDLSHIPLEIYNNIYFKFLNSAEYKSYNKDEEIGHYGLNLKNYTHFTSPIRRYADIIVHRLLKFKYLKEGNEKDLDQISAKINEKNRIIKKMERNIHFINVIYKIPEEDCDTSGYVTDINKETFKISIYIPEFNLEIDTYLFSSKLNNLLDVVVSDDEISVSNNDQKVTLTRYQKVEVKLIAREKEGYINKKVWADVISPSFVSLLN</sequence>
<dbReference type="PANTHER" id="PTHR23355">
    <property type="entry name" value="RIBONUCLEASE"/>
    <property type="match status" value="1"/>
</dbReference>
<dbReference type="InterPro" id="IPR041505">
    <property type="entry name" value="Dis3_CSD2"/>
</dbReference>
<dbReference type="SUPFAM" id="SSF50249">
    <property type="entry name" value="Nucleic acid-binding proteins"/>
    <property type="match status" value="1"/>
</dbReference>
<feature type="domain" description="RNB" evidence="1">
    <location>
        <begin position="174"/>
        <end position="443"/>
    </location>
</feature>
<dbReference type="PANTHER" id="PTHR23355:SF9">
    <property type="entry name" value="DIS3-LIKE EXONUCLEASE 2"/>
    <property type="match status" value="1"/>
</dbReference>